<name>A0A560II02_9PROT</name>
<dbReference type="OrthoDB" id="1685143at2"/>
<protein>
    <submittedName>
        <fullName evidence="2">Phage tail assembly chaperone</fullName>
    </submittedName>
</protein>
<feature type="domain" description="Phage tail assembly chaperone-like" evidence="1">
    <location>
        <begin position="91"/>
        <end position="150"/>
    </location>
</feature>
<reference evidence="2 3" key="1">
    <citation type="submission" date="2019-06" db="EMBL/GenBank/DDBJ databases">
        <title>Genomic Encyclopedia of Type Strains, Phase IV (KMG-V): Genome sequencing to study the core and pangenomes of soil and plant-associated prokaryotes.</title>
        <authorList>
            <person name="Whitman W."/>
        </authorList>
    </citation>
    <scope>NUCLEOTIDE SEQUENCE [LARGE SCALE GENOMIC DNA]</scope>
    <source>
        <strain evidence="2 3">BR 11140</strain>
    </source>
</reference>
<dbReference type="InterPro" id="IPR031893">
    <property type="entry name" value="Phage_tail_APC"/>
</dbReference>
<dbReference type="AlphaFoldDB" id="A0A560II02"/>
<dbReference type="EMBL" id="VITT01000009">
    <property type="protein sequence ID" value="TWB58673.1"/>
    <property type="molecule type" value="Genomic_DNA"/>
</dbReference>
<proteinExistence type="predicted"/>
<dbReference type="Gene3D" id="6.10.140.1310">
    <property type="match status" value="1"/>
</dbReference>
<dbReference type="Pfam" id="PF16778">
    <property type="entry name" value="Phage_tail_APC"/>
    <property type="match status" value="1"/>
</dbReference>
<comment type="caution">
    <text evidence="2">The sequence shown here is derived from an EMBL/GenBank/DDBJ whole genome shotgun (WGS) entry which is preliminary data.</text>
</comment>
<evidence type="ECO:0000259" key="1">
    <source>
        <dbReference type="Pfam" id="PF16778"/>
    </source>
</evidence>
<sequence>MSGTAADEPQTADLSAHYYADYDPATGQFMAIHTRDPLSPLIEGVGVDGVGRKKVTDAQAATIWGSRLVDDDIVPKGDADLALQATAAAMDALREHRGYLLSLSDIRVLPDRWAAMTDTQRSAWALYRQALRDLPETCTTPASPIWPVPPT</sequence>
<accession>A0A560II02</accession>
<dbReference type="Proteomes" id="UP000318050">
    <property type="component" value="Unassembled WGS sequence"/>
</dbReference>
<organism evidence="2 3">
    <name type="scientific">Nitrospirillum amazonense</name>
    <dbReference type="NCBI Taxonomy" id="28077"/>
    <lineage>
        <taxon>Bacteria</taxon>
        <taxon>Pseudomonadati</taxon>
        <taxon>Pseudomonadota</taxon>
        <taxon>Alphaproteobacteria</taxon>
        <taxon>Rhodospirillales</taxon>
        <taxon>Azospirillaceae</taxon>
        <taxon>Nitrospirillum</taxon>
    </lineage>
</organism>
<evidence type="ECO:0000313" key="2">
    <source>
        <dbReference type="EMBL" id="TWB58673.1"/>
    </source>
</evidence>
<gene>
    <name evidence="2" type="ORF">FBZ92_109166</name>
</gene>
<evidence type="ECO:0000313" key="3">
    <source>
        <dbReference type="Proteomes" id="UP000318050"/>
    </source>
</evidence>